<sequence length="329" mass="36287">MDFSPVERENGSFQQSVTADQIISMCRRIFGDGAGVVSADELGNGMYNNTYRVDVADVGPVILRVAPEPSRQFGSERELMRSEYASVPFFAPIAPLVPRTLGADFTHEVIGRDFLFQTLLPGRPVPQALGGYDRQLWPSLYRDLGTIAAKIHAVRGPAFGSIRNPQFARWSDAFVALLDGLAADVDSVGLDSADIRQVASIAGKQQAVLDEITEPRLLHGDLWTVNVMLVEDAPQPTITGVFDNDRTLWGDPAADWTIRMAAKKPGTERDAFWETYGAPSTTPGAAIRSLFYEARHVAAIRLERHRLGKTEDVPETYGQMRDIIEKFHA</sequence>
<dbReference type="InterPro" id="IPR011009">
    <property type="entry name" value="Kinase-like_dom_sf"/>
</dbReference>
<keyword evidence="2" id="KW-0808">Transferase</keyword>
<dbReference type="PANTHER" id="PTHR21310">
    <property type="entry name" value="AMINOGLYCOSIDE PHOSPHOTRANSFERASE-RELATED-RELATED"/>
    <property type="match status" value="1"/>
</dbReference>
<organism evidence="2 3">
    <name type="scientific">Allocatelliglobosispora scoriae</name>
    <dbReference type="NCBI Taxonomy" id="643052"/>
    <lineage>
        <taxon>Bacteria</taxon>
        <taxon>Bacillati</taxon>
        <taxon>Actinomycetota</taxon>
        <taxon>Actinomycetes</taxon>
        <taxon>Micromonosporales</taxon>
        <taxon>Micromonosporaceae</taxon>
        <taxon>Allocatelliglobosispora</taxon>
    </lineage>
</organism>
<dbReference type="AlphaFoldDB" id="A0A841BHS3"/>
<dbReference type="RefSeq" id="WP_184830736.1">
    <property type="nucleotide sequence ID" value="NZ_JACHMN010000001.1"/>
</dbReference>
<gene>
    <name evidence="2" type="ORF">F4553_000105</name>
</gene>
<dbReference type="EMBL" id="JACHMN010000001">
    <property type="protein sequence ID" value="MBB5866726.1"/>
    <property type="molecule type" value="Genomic_DNA"/>
</dbReference>
<keyword evidence="3" id="KW-1185">Reference proteome</keyword>
<keyword evidence="2" id="KW-0418">Kinase</keyword>
<dbReference type="Proteomes" id="UP000587527">
    <property type="component" value="Unassembled WGS sequence"/>
</dbReference>
<accession>A0A841BHS3</accession>
<evidence type="ECO:0000313" key="3">
    <source>
        <dbReference type="Proteomes" id="UP000587527"/>
    </source>
</evidence>
<dbReference type="Gene3D" id="3.90.1200.10">
    <property type="match status" value="1"/>
</dbReference>
<dbReference type="SUPFAM" id="SSF56112">
    <property type="entry name" value="Protein kinase-like (PK-like)"/>
    <property type="match status" value="1"/>
</dbReference>
<evidence type="ECO:0000313" key="2">
    <source>
        <dbReference type="EMBL" id="MBB5866726.1"/>
    </source>
</evidence>
<comment type="caution">
    <text evidence="2">The sequence shown here is derived from an EMBL/GenBank/DDBJ whole genome shotgun (WGS) entry which is preliminary data.</text>
</comment>
<protein>
    <submittedName>
        <fullName evidence="2">Aminoglycoside phosphotransferase (APT) family kinase protein</fullName>
    </submittedName>
</protein>
<dbReference type="GO" id="GO:0016301">
    <property type="term" value="F:kinase activity"/>
    <property type="evidence" value="ECO:0007669"/>
    <property type="project" value="UniProtKB-KW"/>
</dbReference>
<reference evidence="2 3" key="1">
    <citation type="submission" date="2020-08" db="EMBL/GenBank/DDBJ databases">
        <title>Sequencing the genomes of 1000 actinobacteria strains.</title>
        <authorList>
            <person name="Klenk H.-P."/>
        </authorList>
    </citation>
    <scope>NUCLEOTIDE SEQUENCE [LARGE SCALE GENOMIC DNA]</scope>
    <source>
        <strain evidence="2 3">DSM 45362</strain>
    </source>
</reference>
<feature type="domain" description="Aminoglycoside phosphotransferase" evidence="1">
    <location>
        <begin position="41"/>
        <end position="280"/>
    </location>
</feature>
<proteinExistence type="predicted"/>
<dbReference type="InterPro" id="IPR051678">
    <property type="entry name" value="AGP_Transferase"/>
</dbReference>
<dbReference type="InterPro" id="IPR002575">
    <property type="entry name" value="Aminoglycoside_PTrfase"/>
</dbReference>
<dbReference type="PANTHER" id="PTHR21310:SF15">
    <property type="entry name" value="AMINOGLYCOSIDE PHOSPHOTRANSFERASE DOMAIN-CONTAINING PROTEIN"/>
    <property type="match status" value="1"/>
</dbReference>
<evidence type="ECO:0000259" key="1">
    <source>
        <dbReference type="Pfam" id="PF01636"/>
    </source>
</evidence>
<name>A0A841BHS3_9ACTN</name>
<dbReference type="Pfam" id="PF01636">
    <property type="entry name" value="APH"/>
    <property type="match status" value="1"/>
</dbReference>